<feature type="transmembrane region" description="Helical" evidence="6">
    <location>
        <begin position="127"/>
        <end position="151"/>
    </location>
</feature>
<keyword evidence="5 6" id="KW-0472">Membrane</keyword>
<dbReference type="OrthoDB" id="9791807at2"/>
<dbReference type="PATRIC" id="fig|345309.4.peg.1226"/>
<dbReference type="InterPro" id="IPR005226">
    <property type="entry name" value="UPF0014_fam"/>
</dbReference>
<dbReference type="GO" id="GO:0005886">
    <property type="term" value="C:plasma membrane"/>
    <property type="evidence" value="ECO:0007669"/>
    <property type="project" value="TreeGrafter"/>
</dbReference>
<feature type="transmembrane region" description="Helical" evidence="6">
    <location>
        <begin position="94"/>
        <end position="115"/>
    </location>
</feature>
<feature type="transmembrane region" description="Helical" evidence="6">
    <location>
        <begin position="190"/>
        <end position="212"/>
    </location>
</feature>
<dbReference type="Pfam" id="PF03649">
    <property type="entry name" value="UPF0014"/>
    <property type="match status" value="1"/>
</dbReference>
<comment type="similarity">
    <text evidence="2">Belongs to the UPF0014 family.</text>
</comment>
<dbReference type="PANTHER" id="PTHR30028:SF0">
    <property type="entry name" value="PROTEIN ALUMINUM SENSITIVE 3"/>
    <property type="match status" value="1"/>
</dbReference>
<name>A0A0F3KUP0_9GAMM</name>
<keyword evidence="8" id="KW-1185">Reference proteome</keyword>
<keyword evidence="3 6" id="KW-0812">Transmembrane</keyword>
<dbReference type="Proteomes" id="UP000033651">
    <property type="component" value="Unassembled WGS sequence"/>
</dbReference>
<evidence type="ECO:0000256" key="3">
    <source>
        <dbReference type="ARBA" id="ARBA00022692"/>
    </source>
</evidence>
<evidence type="ECO:0000256" key="1">
    <source>
        <dbReference type="ARBA" id="ARBA00004141"/>
    </source>
</evidence>
<reference evidence="7 8" key="1">
    <citation type="submission" date="2015-03" db="EMBL/GenBank/DDBJ databases">
        <title>Draft genome sequence of Luteibacter yeojuensis strain SU11.</title>
        <authorList>
            <person name="Sulaiman J."/>
            <person name="Priya K."/>
            <person name="Chan K.-G."/>
        </authorList>
    </citation>
    <scope>NUCLEOTIDE SEQUENCE [LARGE SCALE GENOMIC DNA]</scope>
    <source>
        <strain evidence="7 8">SU11</strain>
    </source>
</reference>
<keyword evidence="4 6" id="KW-1133">Transmembrane helix</keyword>
<feature type="transmembrane region" description="Helical" evidence="6">
    <location>
        <begin position="36"/>
        <end position="58"/>
    </location>
</feature>
<organism evidence="7 8">
    <name type="scientific">Luteibacter yeojuensis</name>
    <dbReference type="NCBI Taxonomy" id="345309"/>
    <lineage>
        <taxon>Bacteria</taxon>
        <taxon>Pseudomonadati</taxon>
        <taxon>Pseudomonadota</taxon>
        <taxon>Gammaproteobacteria</taxon>
        <taxon>Lysobacterales</taxon>
        <taxon>Rhodanobacteraceae</taxon>
        <taxon>Luteibacter</taxon>
    </lineage>
</organism>
<comment type="caution">
    <text evidence="7">The sequence shown here is derived from an EMBL/GenBank/DDBJ whole genome shotgun (WGS) entry which is preliminary data.</text>
</comment>
<dbReference type="EMBL" id="JZRB01000019">
    <property type="protein sequence ID" value="KJV34657.1"/>
    <property type="molecule type" value="Genomic_DNA"/>
</dbReference>
<comment type="subcellular location">
    <subcellularLocation>
        <location evidence="1">Membrane</location>
        <topology evidence="1">Multi-pass membrane protein</topology>
    </subcellularLocation>
</comment>
<proteinExistence type="inferred from homology"/>
<evidence type="ECO:0000256" key="2">
    <source>
        <dbReference type="ARBA" id="ARBA00005268"/>
    </source>
</evidence>
<dbReference type="RefSeq" id="WP_045829432.1">
    <property type="nucleotide sequence ID" value="NZ_JZRB01000019.1"/>
</dbReference>
<evidence type="ECO:0000256" key="5">
    <source>
        <dbReference type="ARBA" id="ARBA00023136"/>
    </source>
</evidence>
<evidence type="ECO:0008006" key="9">
    <source>
        <dbReference type="Google" id="ProtNLM"/>
    </source>
</evidence>
<dbReference type="AlphaFoldDB" id="A0A0F3KUP0"/>
<evidence type="ECO:0000313" key="7">
    <source>
        <dbReference type="EMBL" id="KJV34657.1"/>
    </source>
</evidence>
<evidence type="ECO:0000313" key="8">
    <source>
        <dbReference type="Proteomes" id="UP000033651"/>
    </source>
</evidence>
<accession>A0A0F3KUP0</accession>
<gene>
    <name evidence="7" type="ORF">VI08_09930</name>
</gene>
<evidence type="ECO:0000256" key="6">
    <source>
        <dbReference type="SAM" id="Phobius"/>
    </source>
</evidence>
<sequence>MNAVTFNALDIAIAAIILLADGALSIAMRLDIHRSLAIASVRMVVQLVALGFVLRAVFAVDAGWLTAVLVVAMALAAAREAAARPLQKLRRGHFATSLVSVAAPALLTCLFAMVSMVPAGHGWSPRFIVPVAGILLGNVLNAVSIGMAVVLEGVVQEAPAIEARLVLGDTFHAATGPLERRAIRRAMVPLVNQMSAAGIITMPGIMTGQVLAGMDPLHAATYQIVLMLLLAGGSGLGAIASVRLVLQRLTDERQRLRLDRLR</sequence>
<protein>
    <recommendedName>
        <fullName evidence="9">ABC transport system permease protein</fullName>
    </recommendedName>
</protein>
<feature type="transmembrane region" description="Helical" evidence="6">
    <location>
        <begin position="224"/>
        <end position="246"/>
    </location>
</feature>
<evidence type="ECO:0000256" key="4">
    <source>
        <dbReference type="ARBA" id="ARBA00022989"/>
    </source>
</evidence>
<feature type="transmembrane region" description="Helical" evidence="6">
    <location>
        <begin position="6"/>
        <end position="24"/>
    </location>
</feature>
<dbReference type="PANTHER" id="PTHR30028">
    <property type="entry name" value="UPF0014 INNER MEMBRANE PROTEIN YBBM-RELATED"/>
    <property type="match status" value="1"/>
</dbReference>
<feature type="transmembrane region" description="Helical" evidence="6">
    <location>
        <begin position="64"/>
        <end position="82"/>
    </location>
</feature>